<keyword evidence="2" id="KW-0677">Repeat</keyword>
<evidence type="ECO:0000256" key="3">
    <source>
        <dbReference type="ARBA" id="ARBA00022771"/>
    </source>
</evidence>
<dbReference type="PANTHER" id="PTHR24379">
    <property type="entry name" value="KRAB AND ZINC FINGER DOMAIN-CONTAINING"/>
    <property type="match status" value="1"/>
</dbReference>
<feature type="domain" description="C2H2-type" evidence="6">
    <location>
        <begin position="381"/>
        <end position="411"/>
    </location>
</feature>
<dbReference type="PANTHER" id="PTHR24379:SF121">
    <property type="entry name" value="C2H2-TYPE DOMAIN-CONTAINING PROTEIN"/>
    <property type="match status" value="1"/>
</dbReference>
<evidence type="ECO:0000259" key="6">
    <source>
        <dbReference type="PROSITE" id="PS50157"/>
    </source>
</evidence>
<dbReference type="EMBL" id="HBUF01562150">
    <property type="protein sequence ID" value="CAG6762892.1"/>
    <property type="molecule type" value="Transcribed_RNA"/>
</dbReference>
<evidence type="ECO:0000313" key="7">
    <source>
        <dbReference type="EMBL" id="CAG6762888.1"/>
    </source>
</evidence>
<evidence type="ECO:0000256" key="2">
    <source>
        <dbReference type="ARBA" id="ARBA00022737"/>
    </source>
</evidence>
<protein>
    <submittedName>
        <fullName evidence="7">Zinc finger protein 62 homolog</fullName>
    </submittedName>
</protein>
<reference evidence="7" key="1">
    <citation type="submission" date="2021-05" db="EMBL/GenBank/DDBJ databases">
        <authorList>
            <person name="Alioto T."/>
            <person name="Alioto T."/>
            <person name="Gomez Garrido J."/>
        </authorList>
    </citation>
    <scope>NUCLEOTIDE SEQUENCE</scope>
</reference>
<dbReference type="InterPro" id="IPR013083">
    <property type="entry name" value="Znf_RING/FYVE/PHD"/>
</dbReference>
<dbReference type="SUPFAM" id="SSF57667">
    <property type="entry name" value="beta-beta-alpha zinc fingers"/>
    <property type="match status" value="5"/>
</dbReference>
<organism evidence="7">
    <name type="scientific">Cacopsylla melanoneura</name>
    <dbReference type="NCBI Taxonomy" id="428564"/>
    <lineage>
        <taxon>Eukaryota</taxon>
        <taxon>Metazoa</taxon>
        <taxon>Ecdysozoa</taxon>
        <taxon>Arthropoda</taxon>
        <taxon>Hexapoda</taxon>
        <taxon>Insecta</taxon>
        <taxon>Pterygota</taxon>
        <taxon>Neoptera</taxon>
        <taxon>Paraneoptera</taxon>
        <taxon>Hemiptera</taxon>
        <taxon>Sternorrhyncha</taxon>
        <taxon>Psylloidea</taxon>
        <taxon>Psyllidae</taxon>
        <taxon>Psyllinae</taxon>
        <taxon>Cacopsylla</taxon>
    </lineage>
</organism>
<keyword evidence="4" id="KW-0862">Zinc</keyword>
<dbReference type="InterPro" id="IPR013087">
    <property type="entry name" value="Znf_C2H2_type"/>
</dbReference>
<dbReference type="EMBL" id="HBUF01562149">
    <property type="protein sequence ID" value="CAG6762888.1"/>
    <property type="molecule type" value="Transcribed_RNA"/>
</dbReference>
<dbReference type="EMBL" id="HBUF01562148">
    <property type="protein sequence ID" value="CAG6762884.1"/>
    <property type="molecule type" value="Transcribed_RNA"/>
</dbReference>
<dbReference type="Gene3D" id="3.30.160.60">
    <property type="entry name" value="Classic Zinc Finger"/>
    <property type="match status" value="6"/>
</dbReference>
<sequence length="704" mass="83475">MIPDYKQKLKRRQLKKLRRRLKKLRRKKYKEHILNTVQERNRAFICCTSASAQKVMHNRSIIIFNEINGTSIPESAKVIKASCENTHSKTMNQTIKHIEYVQRVVRNITTCLMIINKNMNSINQQSSRTSSGIFENDSQSIDNIRTRERNLVEMKFIEGPTNTSKHVFKENVKAIHRTFESEKCSSPFEINTNMALQNTTKVACHLASCSFQDQTKFSCFQNVTTIGKSSKNGKEKDLEDLDTCIHCNQFVGGEAMSNITQHSVLCKNRNIKCLTCFKCNYTTRNLRQYENHCFHVHYSSKLACPKCQHVSNNIFTFVVHRRKHLNLRPYQCDVCMKYFITLHTMHRHKGRKLKLISPKLNLKSQKIDNNTKHCKSERQYYICTFRDCFKMLKTKSAFERHIEVSHTLLQEKNNTNGSKPTYSCKLCDYRTHMRGNLFVHQRKHTKIRPYHCKLCTQTYAHRTNLRNHIISSHWNLKQYACSVCTLSFSLNSYLKQHLVKHKVDKPFKCKACNKTYKFKGTLYKHVKQHDLNKAYCCQFCTKIIKSQLDFQKHLKTHSRIQCPVCNRSILGKTNFNIHLRIHRQERPLHCFACNDSFAQLSTLVNHERIHLDYKPYKCHYCNYSARTYSSRRVHEQTHHQDILYKCDIRSCLFETKFYSCLHRHRKIFHSNQSVYYRKRLDYFLHRYNISHSFYTTNVQNDGKT</sequence>
<dbReference type="EMBL" id="HBUF01562151">
    <property type="protein sequence ID" value="CAG6762896.1"/>
    <property type="molecule type" value="Transcribed_RNA"/>
</dbReference>
<dbReference type="Gene3D" id="3.30.40.10">
    <property type="entry name" value="Zinc/RING finger domain, C3HC4 (zinc finger)"/>
    <property type="match status" value="1"/>
</dbReference>
<dbReference type="EMBL" id="HBUF01562153">
    <property type="protein sequence ID" value="CAG6762904.1"/>
    <property type="molecule type" value="Transcribed_RNA"/>
</dbReference>
<dbReference type="PROSITE" id="PS00028">
    <property type="entry name" value="ZINC_FINGER_C2H2_1"/>
    <property type="match status" value="6"/>
</dbReference>
<dbReference type="InterPro" id="IPR036236">
    <property type="entry name" value="Znf_C2H2_sf"/>
</dbReference>
<feature type="domain" description="C2H2-type" evidence="6">
    <location>
        <begin position="422"/>
        <end position="449"/>
    </location>
</feature>
<dbReference type="EMBL" id="HBUF01562152">
    <property type="protein sequence ID" value="CAG6762900.1"/>
    <property type="molecule type" value="Transcribed_RNA"/>
</dbReference>
<feature type="domain" description="C2H2-type" evidence="6">
    <location>
        <begin position="588"/>
        <end position="615"/>
    </location>
</feature>
<evidence type="ECO:0000256" key="1">
    <source>
        <dbReference type="ARBA" id="ARBA00022723"/>
    </source>
</evidence>
<keyword evidence="3 5" id="KW-0863">Zinc-finger</keyword>
<proteinExistence type="predicted"/>
<dbReference type="GO" id="GO:0008270">
    <property type="term" value="F:zinc ion binding"/>
    <property type="evidence" value="ECO:0007669"/>
    <property type="project" value="UniProtKB-KW"/>
</dbReference>
<name>A0A8D9AAQ1_9HEMI</name>
<keyword evidence="1" id="KW-0479">Metal-binding</keyword>
<feature type="domain" description="C2H2-type" evidence="6">
    <location>
        <begin position="560"/>
        <end position="587"/>
    </location>
</feature>
<feature type="domain" description="C2H2-type" evidence="6">
    <location>
        <begin position="479"/>
        <end position="506"/>
    </location>
</feature>
<accession>A0A8D9AAQ1</accession>
<feature type="domain" description="C2H2-type" evidence="6">
    <location>
        <begin position="507"/>
        <end position="534"/>
    </location>
</feature>
<dbReference type="PROSITE" id="PS50157">
    <property type="entry name" value="ZINC_FINGER_C2H2_2"/>
    <property type="match status" value="7"/>
</dbReference>
<dbReference type="AlphaFoldDB" id="A0A8D9AAQ1"/>
<evidence type="ECO:0000256" key="4">
    <source>
        <dbReference type="ARBA" id="ARBA00022833"/>
    </source>
</evidence>
<dbReference type="SMART" id="SM00355">
    <property type="entry name" value="ZnF_C2H2"/>
    <property type="match status" value="13"/>
</dbReference>
<evidence type="ECO:0000256" key="5">
    <source>
        <dbReference type="PROSITE-ProRule" id="PRU00042"/>
    </source>
</evidence>
<feature type="domain" description="C2H2-type" evidence="6">
    <location>
        <begin position="450"/>
        <end position="478"/>
    </location>
</feature>